<dbReference type="CDD" id="cd06845">
    <property type="entry name" value="Bcl-2_like"/>
    <property type="match status" value="1"/>
</dbReference>
<dbReference type="Proteomes" id="UP000095280">
    <property type="component" value="Unplaced"/>
</dbReference>
<dbReference type="SMART" id="SM00337">
    <property type="entry name" value="BCL"/>
    <property type="match status" value="1"/>
</dbReference>
<evidence type="ECO:0000256" key="1">
    <source>
        <dbReference type="ARBA" id="ARBA00009458"/>
    </source>
</evidence>
<dbReference type="GO" id="GO:0042981">
    <property type="term" value="P:regulation of apoptotic process"/>
    <property type="evidence" value="ECO:0007669"/>
    <property type="project" value="InterPro"/>
</dbReference>
<proteinExistence type="inferred from homology"/>
<dbReference type="PANTHER" id="PTHR11256:SF50">
    <property type="entry name" value="APOPTOSIS REGULATOR CED-9"/>
    <property type="match status" value="1"/>
</dbReference>
<dbReference type="InterPro" id="IPR036834">
    <property type="entry name" value="Bcl-2-like_sf"/>
</dbReference>
<reference evidence="5 6" key="1">
    <citation type="submission" date="2016-11" db="UniProtKB">
        <authorList>
            <consortium name="WormBaseParasite"/>
        </authorList>
    </citation>
    <scope>IDENTIFICATION</scope>
</reference>
<protein>
    <submittedName>
        <fullName evidence="5 6">BCL domain-containing protein</fullName>
    </submittedName>
</protein>
<dbReference type="InterPro" id="IPR026298">
    <property type="entry name" value="Bcl-2_fam"/>
</dbReference>
<evidence type="ECO:0000313" key="4">
    <source>
        <dbReference type="Proteomes" id="UP000095280"/>
    </source>
</evidence>
<dbReference type="SUPFAM" id="SSF56854">
    <property type="entry name" value="Bcl-2 inhibitors of programmed cell death"/>
    <property type="match status" value="1"/>
</dbReference>
<accession>A0A1I8J4V8</accession>
<dbReference type="Pfam" id="PF00452">
    <property type="entry name" value="Bcl-2"/>
    <property type="match status" value="1"/>
</dbReference>
<dbReference type="WBParaSite" id="maker-uti_cns_0045855-snap-gene-1.6-mRNA-1">
    <property type="protein sequence ID" value="maker-uti_cns_0045855-snap-gene-1.6-mRNA-1"/>
    <property type="gene ID" value="maker-uti_cns_0045855-snap-gene-1.6"/>
</dbReference>
<dbReference type="GO" id="GO:0005741">
    <property type="term" value="C:mitochondrial outer membrane"/>
    <property type="evidence" value="ECO:0007669"/>
    <property type="project" value="TreeGrafter"/>
</dbReference>
<dbReference type="PROSITE" id="PS50062">
    <property type="entry name" value="BCL2_FAMILY"/>
    <property type="match status" value="1"/>
</dbReference>
<dbReference type="WBParaSite" id="maker-uti_cns_0010387-snap-gene-0.3-mRNA-1">
    <property type="protein sequence ID" value="maker-uti_cns_0010387-snap-gene-0.3-mRNA-1"/>
    <property type="gene ID" value="maker-uti_cns_0010387-snap-gene-0.3"/>
</dbReference>
<dbReference type="InterPro" id="IPR002475">
    <property type="entry name" value="Bcl2-like"/>
</dbReference>
<evidence type="ECO:0000313" key="5">
    <source>
        <dbReference type="WBParaSite" id="maker-uti_cns_0010387-snap-gene-0.3-mRNA-1"/>
    </source>
</evidence>
<evidence type="ECO:0000259" key="3">
    <source>
        <dbReference type="SMART" id="SM00337"/>
    </source>
</evidence>
<comment type="similarity">
    <text evidence="1">Belongs to the Bcl-2 family.</text>
</comment>
<dbReference type="GO" id="GO:0008630">
    <property type="term" value="P:intrinsic apoptotic signaling pathway in response to DNA damage"/>
    <property type="evidence" value="ECO:0007669"/>
    <property type="project" value="TreeGrafter"/>
</dbReference>
<dbReference type="GO" id="GO:0001836">
    <property type="term" value="P:release of cytochrome c from mitochondria"/>
    <property type="evidence" value="ECO:0007669"/>
    <property type="project" value="TreeGrafter"/>
</dbReference>
<feature type="domain" description="Bcl-2 Bcl-2 homology region 1-3" evidence="3">
    <location>
        <begin position="75"/>
        <end position="175"/>
    </location>
</feature>
<dbReference type="InterPro" id="IPR046371">
    <property type="entry name" value="Bcl-2_BH1-3"/>
</dbReference>
<organism evidence="4 6">
    <name type="scientific">Macrostomum lignano</name>
    <dbReference type="NCBI Taxonomy" id="282301"/>
    <lineage>
        <taxon>Eukaryota</taxon>
        <taxon>Metazoa</taxon>
        <taxon>Spiralia</taxon>
        <taxon>Lophotrochozoa</taxon>
        <taxon>Platyhelminthes</taxon>
        <taxon>Rhabditophora</taxon>
        <taxon>Macrostomorpha</taxon>
        <taxon>Macrostomida</taxon>
        <taxon>Macrostomidae</taxon>
        <taxon>Macrostomum</taxon>
    </lineage>
</organism>
<dbReference type="PANTHER" id="PTHR11256">
    <property type="entry name" value="BCL-2 RELATED"/>
    <property type="match status" value="1"/>
</dbReference>
<name>A0A1I8J4V8_9PLAT</name>
<dbReference type="Gene3D" id="1.10.437.10">
    <property type="entry name" value="Blc2-like"/>
    <property type="match status" value="1"/>
</dbReference>
<sequence length="222" mass="24431">MENLVRMSYLCAGGATVAQTTGAMSQPISSHSGNSREEILVQEYLVRANLYPASESRRLHNLSRDPLTDEVLKALLALTDEYEAKFKSQLGELAASWNVGRDNPRSSFIEVLDTVFLDGCNWGRVVTVFIFIGLFVRKCQSAGSTVSVSVDDVIDWSAAYLRDRLGQWISEHEGWLGLVHFYRDGDPAGQLATEGRMFKRLLTVAGASLALLSLGSLLTNRA</sequence>
<dbReference type="GO" id="GO:0097192">
    <property type="term" value="P:extrinsic apoptotic signaling pathway in absence of ligand"/>
    <property type="evidence" value="ECO:0007669"/>
    <property type="project" value="TreeGrafter"/>
</dbReference>
<dbReference type="AlphaFoldDB" id="A0A1I8J4V8"/>
<keyword evidence="2" id="KW-0053">Apoptosis</keyword>
<evidence type="ECO:0000313" key="6">
    <source>
        <dbReference type="WBParaSite" id="maker-uti_cns_0045855-snap-gene-1.6-mRNA-1"/>
    </source>
</evidence>
<dbReference type="OrthoDB" id="6021377at2759"/>
<evidence type="ECO:0000256" key="2">
    <source>
        <dbReference type="ARBA" id="ARBA00022703"/>
    </source>
</evidence>
<keyword evidence="4" id="KW-1185">Reference proteome</keyword>
<dbReference type="GO" id="GO:0051400">
    <property type="term" value="F:BH domain binding"/>
    <property type="evidence" value="ECO:0007669"/>
    <property type="project" value="TreeGrafter"/>
</dbReference>
<dbReference type="PRINTS" id="PR01862">
    <property type="entry name" value="BCL2FAMILY"/>
</dbReference>
<dbReference type="STRING" id="282301.A0A1I8J4V8"/>